<dbReference type="CDD" id="cd08069">
    <property type="entry name" value="MPN_RPN11_CSN5"/>
    <property type="match status" value="1"/>
</dbReference>
<dbReference type="InterPro" id="IPR000555">
    <property type="entry name" value="JAMM/MPN+_dom"/>
</dbReference>
<keyword evidence="14" id="KW-1185">Reference proteome</keyword>
<dbReference type="FunFam" id="3.40.140.10:FF:000003">
    <property type="entry name" value="COP9 signalosome complex subunit 5"/>
    <property type="match status" value="1"/>
</dbReference>
<keyword evidence="6" id="KW-0736">Signalosome</keyword>
<evidence type="ECO:0000313" key="13">
    <source>
        <dbReference type="EMBL" id="PWY99730.1"/>
    </source>
</evidence>
<evidence type="ECO:0000256" key="9">
    <source>
        <dbReference type="ARBA" id="ARBA00023049"/>
    </source>
</evidence>
<evidence type="ECO:0000256" key="4">
    <source>
        <dbReference type="ARBA" id="ARBA00022670"/>
    </source>
</evidence>
<keyword evidence="5" id="KW-0479">Metal-binding</keyword>
<keyword evidence="9" id="KW-0482">Metalloprotease</keyword>
<feature type="compositionally biased region" description="Gly residues" evidence="11">
    <location>
        <begin position="221"/>
        <end position="233"/>
    </location>
</feature>
<feature type="region of interest" description="Disordered" evidence="11">
    <location>
        <begin position="211"/>
        <end position="233"/>
    </location>
</feature>
<evidence type="ECO:0000256" key="6">
    <source>
        <dbReference type="ARBA" id="ARBA00022790"/>
    </source>
</evidence>
<dbReference type="STRING" id="1882483.A0A317XR05"/>
<feature type="domain" description="MPN" evidence="12">
    <location>
        <begin position="70"/>
        <end position="209"/>
    </location>
</feature>
<dbReference type="Proteomes" id="UP000246740">
    <property type="component" value="Unassembled WGS sequence"/>
</dbReference>
<dbReference type="GO" id="GO:0046872">
    <property type="term" value="F:metal ion binding"/>
    <property type="evidence" value="ECO:0007669"/>
    <property type="project" value="UniProtKB-KW"/>
</dbReference>
<evidence type="ECO:0000256" key="3">
    <source>
        <dbReference type="ARBA" id="ARBA00014880"/>
    </source>
</evidence>
<evidence type="ECO:0000256" key="5">
    <source>
        <dbReference type="ARBA" id="ARBA00022723"/>
    </source>
</evidence>
<evidence type="ECO:0000313" key="14">
    <source>
        <dbReference type="Proteomes" id="UP000246740"/>
    </source>
</evidence>
<evidence type="ECO:0000256" key="11">
    <source>
        <dbReference type="SAM" id="MobiDB-lite"/>
    </source>
</evidence>
<reference evidence="13 14" key="1">
    <citation type="journal article" date="2018" name="Mol. Biol. Evol.">
        <title>Broad Genomic Sampling Reveals a Smut Pathogenic Ancestry of the Fungal Clade Ustilaginomycotina.</title>
        <authorList>
            <person name="Kijpornyongpan T."/>
            <person name="Mondo S.J."/>
            <person name="Barry K."/>
            <person name="Sandor L."/>
            <person name="Lee J."/>
            <person name="Lipzen A."/>
            <person name="Pangilinan J."/>
            <person name="LaButti K."/>
            <person name="Hainaut M."/>
            <person name="Henrissat B."/>
            <person name="Grigoriev I.V."/>
            <person name="Spatafora J.W."/>
            <person name="Aime M.C."/>
        </authorList>
    </citation>
    <scope>NUCLEOTIDE SEQUENCE [LARGE SCALE GENOMIC DNA]</scope>
    <source>
        <strain evidence="13 14">MCA 3645</strain>
    </source>
</reference>
<organism evidence="13 14">
    <name type="scientific">Testicularia cyperi</name>
    <dbReference type="NCBI Taxonomy" id="1882483"/>
    <lineage>
        <taxon>Eukaryota</taxon>
        <taxon>Fungi</taxon>
        <taxon>Dikarya</taxon>
        <taxon>Basidiomycota</taxon>
        <taxon>Ustilaginomycotina</taxon>
        <taxon>Ustilaginomycetes</taxon>
        <taxon>Ustilaginales</taxon>
        <taxon>Anthracoideaceae</taxon>
        <taxon>Testicularia</taxon>
    </lineage>
</organism>
<dbReference type="GO" id="GO:0000338">
    <property type="term" value="P:protein deneddylation"/>
    <property type="evidence" value="ECO:0007669"/>
    <property type="project" value="UniProtKB-ARBA"/>
</dbReference>
<dbReference type="GO" id="GO:0008237">
    <property type="term" value="F:metallopeptidase activity"/>
    <property type="evidence" value="ECO:0007669"/>
    <property type="project" value="UniProtKB-KW"/>
</dbReference>
<keyword evidence="4" id="KW-0645">Protease</keyword>
<keyword evidence="8" id="KW-0862">Zinc</keyword>
<dbReference type="SMART" id="SM00232">
    <property type="entry name" value="JAB_MPN"/>
    <property type="match status" value="1"/>
</dbReference>
<feature type="region of interest" description="Disordered" evidence="11">
    <location>
        <begin position="338"/>
        <end position="391"/>
    </location>
</feature>
<proteinExistence type="inferred from homology"/>
<protein>
    <recommendedName>
        <fullName evidence="3">COP9 signalosome complex subunit 5</fullName>
    </recommendedName>
</protein>
<name>A0A317XR05_9BASI</name>
<comment type="subunit">
    <text evidence="2">Component of the COP9 signalosome (CSN) complex.</text>
</comment>
<evidence type="ECO:0000256" key="7">
    <source>
        <dbReference type="ARBA" id="ARBA00022801"/>
    </source>
</evidence>
<dbReference type="InParanoid" id="A0A317XR05"/>
<feature type="compositionally biased region" description="Low complexity" evidence="11">
    <location>
        <begin position="211"/>
        <end position="220"/>
    </location>
</feature>
<gene>
    <name evidence="13" type="ORF">BCV70DRAFT_200641</name>
</gene>
<dbReference type="Pfam" id="PF01398">
    <property type="entry name" value="JAB"/>
    <property type="match status" value="1"/>
</dbReference>
<dbReference type="Gene3D" id="3.40.140.10">
    <property type="entry name" value="Cytidine Deaminase, domain 2"/>
    <property type="match status" value="1"/>
</dbReference>
<dbReference type="InterPro" id="IPR050242">
    <property type="entry name" value="JAMM_MPN+_peptidase_M67A"/>
</dbReference>
<sequence length="460" mass="48850">MAQPGSSRSNGGSTVSGPVAMAQKNFELNNDIIELPLSEMDRLFGYDSEGQRSILKESAWKTDVRYFTKVRISAVGLVKMVMHARSGGIYEIMGLMVGKVDPETRTIYVMDSFPLPVEGTETRVNAQNEAYEYMVQFLESNRTVGRNENVVGWYHSHPGYGCWLSGIDVSTQRLNQQFQDPFVAIVVDPNRTVSSGKVDIGAFRTYPEGYSASQQAQSGGQSSGSGGGGGGGGGQAIPLSKIEDFGVHANEYYPLEVEHFKSSLDTQLLDLLWNKYWQNTLSDSPLVGNRPYVTSLVQDLADKLARSNADVVNRASFSSNPFRELLVSAAGSAAGSGSAADVASGSGSGNLQESRAAKTRLASTAPTGAPETAKLASSSSSSQDTHAHAHAHTKLLDPQTLLSTYLKAQSSSSSSLSSSGGGGAALTAPANSAAKLRSELQTSLLTMQVKSRLFGVSSDF</sequence>
<comment type="similarity">
    <text evidence="1">Belongs to the peptidase M67A family. CSN5 subfamily.</text>
</comment>
<dbReference type="GO" id="GO:0008180">
    <property type="term" value="C:COP9 signalosome"/>
    <property type="evidence" value="ECO:0007669"/>
    <property type="project" value="UniProtKB-KW"/>
</dbReference>
<dbReference type="AlphaFoldDB" id="A0A317XR05"/>
<evidence type="ECO:0000256" key="8">
    <source>
        <dbReference type="ARBA" id="ARBA00022833"/>
    </source>
</evidence>
<evidence type="ECO:0000256" key="1">
    <source>
        <dbReference type="ARBA" id="ARBA00006008"/>
    </source>
</evidence>
<dbReference type="InterPro" id="IPR037518">
    <property type="entry name" value="MPN"/>
</dbReference>
<dbReference type="FunCoup" id="A0A317XR05">
    <property type="interactions" value="632"/>
</dbReference>
<dbReference type="PANTHER" id="PTHR10410">
    <property type="entry name" value="EUKARYOTIC TRANSLATION INITIATION FACTOR 3 -RELATED"/>
    <property type="match status" value="1"/>
</dbReference>
<evidence type="ECO:0000259" key="12">
    <source>
        <dbReference type="PROSITE" id="PS50249"/>
    </source>
</evidence>
<dbReference type="SUPFAM" id="SSF102712">
    <property type="entry name" value="JAB1/MPN domain"/>
    <property type="match status" value="1"/>
</dbReference>
<dbReference type="EMBL" id="KZ819194">
    <property type="protein sequence ID" value="PWY99730.1"/>
    <property type="molecule type" value="Genomic_DNA"/>
</dbReference>
<accession>A0A317XR05</accession>
<evidence type="ECO:0000256" key="2">
    <source>
        <dbReference type="ARBA" id="ARBA00011098"/>
    </source>
</evidence>
<dbReference type="PROSITE" id="PS50249">
    <property type="entry name" value="MPN"/>
    <property type="match status" value="1"/>
</dbReference>
<evidence type="ECO:0000256" key="10">
    <source>
        <dbReference type="ARBA" id="ARBA00058010"/>
    </source>
</evidence>
<dbReference type="GO" id="GO:0006508">
    <property type="term" value="P:proteolysis"/>
    <property type="evidence" value="ECO:0007669"/>
    <property type="project" value="UniProtKB-KW"/>
</dbReference>
<dbReference type="OrthoDB" id="605656at2759"/>
<comment type="function">
    <text evidence="10">Catalytic Component of the COP9 signalosome (CSN) complex that acts as an regulator of the ubiquitin (Ubl) conjugation pathway by mediating the deneddylation of the cullin subunit of SCF-type E3 ubiquitin-protein ligase complexes.</text>
</comment>
<keyword evidence="7" id="KW-0378">Hydrolase</keyword>